<name>A0A5N5RFI5_9BIFI</name>
<dbReference type="InterPro" id="IPR041682">
    <property type="entry name" value="AAA_14"/>
</dbReference>
<evidence type="ECO:0000259" key="1">
    <source>
        <dbReference type="Pfam" id="PF13173"/>
    </source>
</evidence>
<dbReference type="GO" id="GO:0005524">
    <property type="term" value="F:ATP binding"/>
    <property type="evidence" value="ECO:0007669"/>
    <property type="project" value="UniProtKB-KW"/>
</dbReference>
<dbReference type="InterPro" id="IPR027417">
    <property type="entry name" value="P-loop_NTPase"/>
</dbReference>
<dbReference type="OrthoDB" id="128089at2"/>
<sequence length="388" mass="43986">MIPRTITNELSSMLSWLPVVSITGPRQSGKSTLIRNVLPDYEYVNLEDKTVRVSATDDPVGFIRSRGDKLIIDEAQYAPDLFSQIQVEADARGTMGQYVLSGSQNFLMEKRIGQSLAGRVGMLQLLPLSYTETLQAKPDLTVDEFMFRGGYPHLYDVPTPADIYFRNYTATYVSRDVAEYLNVRNLTDFNTFLRVCAENAANLLNLTALARDSGVSFNTAKEWLSILEASFIVFRLSPYSENTRKRLTKTPKLYFYDNGLLNYLLGIHSLEDLLNDPKRGDVFENLIISETAKRYFNKNRDSELCFYRDSNQSEIDLIDATQRRNPLLIEIKSGMTARPDSFKHLATVGEELGAPVDRRTVVYRGTESFTSKNGRYITAKDYLCSAHS</sequence>
<dbReference type="SUPFAM" id="SSF52540">
    <property type="entry name" value="P-loop containing nucleoside triphosphate hydrolases"/>
    <property type="match status" value="1"/>
</dbReference>
<comment type="caution">
    <text evidence="3">The sequence shown here is derived from an EMBL/GenBank/DDBJ whole genome shotgun (WGS) entry which is preliminary data.</text>
</comment>
<proteinExistence type="predicted"/>
<gene>
    <name evidence="3" type="ORF">EHS19_08115</name>
</gene>
<dbReference type="AlphaFoldDB" id="A0A5N5RFI5"/>
<dbReference type="Proteomes" id="UP000326336">
    <property type="component" value="Unassembled WGS sequence"/>
</dbReference>
<dbReference type="PANTHER" id="PTHR43566:SF2">
    <property type="entry name" value="DUF4143 DOMAIN-CONTAINING PROTEIN"/>
    <property type="match status" value="1"/>
</dbReference>
<accession>A0A5N5RFI5</accession>
<organism evidence="3 4">
    <name type="scientific">Bifidobacterium jacchi</name>
    <dbReference type="NCBI Taxonomy" id="2490545"/>
    <lineage>
        <taxon>Bacteria</taxon>
        <taxon>Bacillati</taxon>
        <taxon>Actinomycetota</taxon>
        <taxon>Actinomycetes</taxon>
        <taxon>Bifidobacteriales</taxon>
        <taxon>Bifidobacteriaceae</taxon>
        <taxon>Bifidobacterium</taxon>
    </lineage>
</organism>
<keyword evidence="4" id="KW-1185">Reference proteome</keyword>
<dbReference type="PANTHER" id="PTHR43566">
    <property type="entry name" value="CONSERVED PROTEIN"/>
    <property type="match status" value="1"/>
</dbReference>
<keyword evidence="3" id="KW-0547">Nucleotide-binding</keyword>
<dbReference type="Pfam" id="PF13173">
    <property type="entry name" value="AAA_14"/>
    <property type="match status" value="1"/>
</dbReference>
<evidence type="ECO:0000313" key="3">
    <source>
        <dbReference type="EMBL" id="KAB5606028.1"/>
    </source>
</evidence>
<reference evidence="3 4" key="1">
    <citation type="journal article" date="2019" name="Int. J. Syst. Evol. Microbiol.">
        <title>Bifidobacterium jacchi sp. nov., isolated from the faeces of a baby common marmoset (Callithrix jacchus).</title>
        <authorList>
            <person name="Modesto M."/>
            <person name="Watanabe K."/>
            <person name="Arita M."/>
            <person name="Satti M."/>
            <person name="Oki K."/>
            <person name="Sciavilla P."/>
            <person name="Patavino C."/>
            <person name="Camma C."/>
            <person name="Michelini S."/>
            <person name="Sgorbati B."/>
            <person name="Mattarelli P."/>
        </authorList>
    </citation>
    <scope>NUCLEOTIDE SEQUENCE [LARGE SCALE GENOMIC DNA]</scope>
    <source>
        <strain evidence="3 4">MRM 9.3</strain>
    </source>
</reference>
<feature type="domain" description="AAA" evidence="1">
    <location>
        <begin position="18"/>
        <end position="134"/>
    </location>
</feature>
<evidence type="ECO:0000259" key="2">
    <source>
        <dbReference type="Pfam" id="PF13635"/>
    </source>
</evidence>
<evidence type="ECO:0000313" key="4">
    <source>
        <dbReference type="Proteomes" id="UP000326336"/>
    </source>
</evidence>
<dbReference type="Pfam" id="PF13635">
    <property type="entry name" value="DUF4143"/>
    <property type="match status" value="1"/>
</dbReference>
<dbReference type="InterPro" id="IPR025420">
    <property type="entry name" value="DUF4143"/>
</dbReference>
<protein>
    <submittedName>
        <fullName evidence="3">ATP-binding protein</fullName>
    </submittedName>
</protein>
<dbReference type="EMBL" id="RQSP01000031">
    <property type="protein sequence ID" value="KAB5606028.1"/>
    <property type="molecule type" value="Genomic_DNA"/>
</dbReference>
<keyword evidence="3" id="KW-0067">ATP-binding</keyword>
<dbReference type="RefSeq" id="WP_151917258.1">
    <property type="nucleotide sequence ID" value="NZ_RQSP01000031.1"/>
</dbReference>
<feature type="domain" description="DUF4143" evidence="2">
    <location>
        <begin position="175"/>
        <end position="334"/>
    </location>
</feature>